<keyword evidence="5" id="KW-0342">GTP-binding</keyword>
<name>F4RKC5_MELLP</name>
<dbReference type="Gene3D" id="1.20.120.140">
    <property type="entry name" value="Signal recognition particle SRP54, nucleotide-binding domain"/>
    <property type="match status" value="1"/>
</dbReference>
<protein>
    <recommendedName>
        <fullName evidence="9">SRP54-type proteins GTP-binding domain-containing protein</fullName>
    </recommendedName>
</protein>
<dbReference type="EMBL" id="GL883105">
    <property type="protein sequence ID" value="EGG07070.1"/>
    <property type="molecule type" value="Genomic_DNA"/>
</dbReference>
<dbReference type="InterPro" id="IPR013822">
    <property type="entry name" value="Signal_recog_particl_SRP54_hlx"/>
</dbReference>
<dbReference type="PANTHER" id="PTHR43134:SF1">
    <property type="entry name" value="SIGNAL RECOGNITION PARTICLE RECEPTOR SUBUNIT ALPHA"/>
    <property type="match status" value="1"/>
</dbReference>
<accession>F4RKC5</accession>
<dbReference type="InParanoid" id="F4RKC5"/>
<dbReference type="SMART" id="SM00962">
    <property type="entry name" value="SRP54"/>
    <property type="match status" value="1"/>
</dbReference>
<dbReference type="InterPro" id="IPR027417">
    <property type="entry name" value="P-loop_NTPase"/>
</dbReference>
<dbReference type="Pfam" id="PF04086">
    <property type="entry name" value="SRP-alpha_N"/>
    <property type="match status" value="1"/>
</dbReference>
<dbReference type="GO" id="GO:0005525">
    <property type="term" value="F:GTP binding"/>
    <property type="evidence" value="ECO:0007669"/>
    <property type="project" value="UniProtKB-KW"/>
</dbReference>
<comment type="subcellular location">
    <subcellularLocation>
        <location evidence="1">Endoplasmic reticulum membrane</location>
        <topology evidence="1">Peripheral membrane protein</topology>
        <orientation evidence="1">Cytoplasmic side</orientation>
    </subcellularLocation>
</comment>
<dbReference type="RefSeq" id="XP_007409512.1">
    <property type="nucleotide sequence ID" value="XM_007409450.1"/>
</dbReference>
<evidence type="ECO:0000256" key="6">
    <source>
        <dbReference type="ARBA" id="ARBA00023136"/>
    </source>
</evidence>
<dbReference type="eggNOG" id="KOG0781">
    <property type="taxonomic scope" value="Eukaryota"/>
</dbReference>
<dbReference type="InterPro" id="IPR003593">
    <property type="entry name" value="AAA+_ATPase"/>
</dbReference>
<dbReference type="GO" id="GO:0005047">
    <property type="term" value="F:signal recognition particle binding"/>
    <property type="evidence" value="ECO:0007669"/>
    <property type="project" value="InterPro"/>
</dbReference>
<dbReference type="CDD" id="cd14826">
    <property type="entry name" value="SR_alpha_SRX"/>
    <property type="match status" value="1"/>
</dbReference>
<proteinExistence type="inferred from homology"/>
<dbReference type="FunCoup" id="F4RKC5">
    <property type="interactions" value="317"/>
</dbReference>
<keyword evidence="11" id="KW-1185">Reference proteome</keyword>
<dbReference type="InterPro" id="IPR000897">
    <property type="entry name" value="SRP54_GTPase_dom"/>
</dbReference>
<organism evidence="11">
    <name type="scientific">Melampsora larici-populina (strain 98AG31 / pathotype 3-4-7)</name>
    <name type="common">Poplar leaf rust fungus</name>
    <dbReference type="NCBI Taxonomy" id="747676"/>
    <lineage>
        <taxon>Eukaryota</taxon>
        <taxon>Fungi</taxon>
        <taxon>Dikarya</taxon>
        <taxon>Basidiomycota</taxon>
        <taxon>Pucciniomycotina</taxon>
        <taxon>Pucciniomycetes</taxon>
        <taxon>Pucciniales</taxon>
        <taxon>Melampsoraceae</taxon>
        <taxon>Melampsora</taxon>
    </lineage>
</organism>
<dbReference type="GeneID" id="18927495"/>
<dbReference type="SUPFAM" id="SSF64356">
    <property type="entry name" value="SNARE-like"/>
    <property type="match status" value="1"/>
</dbReference>
<dbReference type="Proteomes" id="UP000001072">
    <property type="component" value="Unassembled WGS sequence"/>
</dbReference>
<evidence type="ECO:0000256" key="4">
    <source>
        <dbReference type="ARBA" id="ARBA00022824"/>
    </source>
</evidence>
<feature type="compositionally biased region" description="Polar residues" evidence="8">
    <location>
        <begin position="168"/>
        <end position="182"/>
    </location>
</feature>
<evidence type="ECO:0000256" key="2">
    <source>
        <dbReference type="ARBA" id="ARBA00008531"/>
    </source>
</evidence>
<dbReference type="OrthoDB" id="1727884at2759"/>
<feature type="domain" description="SRP54-type proteins GTP-binding" evidence="9">
    <location>
        <begin position="573"/>
        <end position="586"/>
    </location>
</feature>
<feature type="region of interest" description="Disordered" evidence="8">
    <location>
        <begin position="160"/>
        <end position="229"/>
    </location>
</feature>
<dbReference type="InterPro" id="IPR011012">
    <property type="entry name" value="Longin-like_dom_sf"/>
</dbReference>
<dbReference type="PROSITE" id="PS00300">
    <property type="entry name" value="SRP54"/>
    <property type="match status" value="1"/>
</dbReference>
<dbReference type="CDD" id="cd17876">
    <property type="entry name" value="SRalpha_C"/>
    <property type="match status" value="1"/>
</dbReference>
<dbReference type="STRING" id="747676.F4RKC5"/>
<keyword evidence="6" id="KW-0472">Membrane</keyword>
<dbReference type="KEGG" id="mlr:MELLADRAFT_35731"/>
<dbReference type="Pfam" id="PF00448">
    <property type="entry name" value="SRP54"/>
    <property type="match status" value="1"/>
</dbReference>
<sequence>MLDHFHIFHRGGIVLWSKAFVSTPSPVRQIISQALIEPSTNHSNQQDAQSLHLGAYSVQWRLSNDLGLVFAVAYQRILQLTYINELLEAVQSLFLSLYAPLINNVLNPSSSIAFSKGFMSVFEGWENRFMCLLKELEAGANSQSRAKKLISDHHQSAIQRAEVERMSDNSQRSTTATDSETIARNIAALKARRRKPTGSKASSRSGTDTETGGPKPQQARRKWDDGTMSAQDISQYDYSEDVDIPAASNSIKNLIDDNALGIRNKEGVYEVADYEDKKELTGGIFARFLNNLPFIGRSNTSPTLTSAELNPILQQMQTQLLKKNVARSVAEEICDKLGVELLGKKRDGTSLRELVRDALSTSLRQILTPRTSVDLLMEVRRRQSGKPYVITFVGVNGVGKSTNLAKVAFWLLQNRLRVLIAACDTFRSGAVEQLRTHVRNLSSIDQPNGMVELFEKGYGKDAAGIAKAAIAHAETNGFDVVLIDTAGRMQDNEPLMRALGKLISVNEPDKVIFVGEALVGNEAVDQLQGFNTSIQKFSGPISRSLDGMILTKFDTIDDQVGAAVSMTFVTRQPIWFVGTGQTYTDLRVLRVGHVVEALMRE</sequence>
<dbReference type="GO" id="GO:0006886">
    <property type="term" value="P:intracellular protein transport"/>
    <property type="evidence" value="ECO:0007669"/>
    <property type="project" value="InterPro"/>
</dbReference>
<dbReference type="SMART" id="SM00382">
    <property type="entry name" value="AAA"/>
    <property type="match status" value="1"/>
</dbReference>
<evidence type="ECO:0000256" key="3">
    <source>
        <dbReference type="ARBA" id="ARBA00022741"/>
    </source>
</evidence>
<evidence type="ECO:0000256" key="8">
    <source>
        <dbReference type="SAM" id="MobiDB-lite"/>
    </source>
</evidence>
<dbReference type="InterPro" id="IPR007222">
    <property type="entry name" value="Sig_recog_particle_rcpt_asu_N"/>
</dbReference>
<dbReference type="InterPro" id="IPR042101">
    <property type="entry name" value="SRP54_N_sf"/>
</dbReference>
<dbReference type="HOGENOM" id="CLU_009301_8_1_1"/>
<dbReference type="AlphaFoldDB" id="F4RKC5"/>
<evidence type="ECO:0000313" key="10">
    <source>
        <dbReference type="EMBL" id="EGG07070.1"/>
    </source>
</evidence>
<dbReference type="SUPFAM" id="SSF52540">
    <property type="entry name" value="P-loop containing nucleoside triphosphate hydrolases"/>
    <property type="match status" value="1"/>
</dbReference>
<keyword evidence="4" id="KW-0256">Endoplasmic reticulum</keyword>
<gene>
    <name evidence="10" type="ORF">MELLADRAFT_35731</name>
</gene>
<dbReference type="VEuPathDB" id="FungiDB:MELLADRAFT_35731"/>
<dbReference type="InterPro" id="IPR036225">
    <property type="entry name" value="SRP/SRP_N"/>
</dbReference>
<keyword evidence="7" id="KW-0675">Receptor</keyword>
<dbReference type="GO" id="GO:0005785">
    <property type="term" value="C:signal recognition particle receptor complex"/>
    <property type="evidence" value="ECO:0007669"/>
    <property type="project" value="InterPro"/>
</dbReference>
<dbReference type="Pfam" id="PF02881">
    <property type="entry name" value="SRP54_N"/>
    <property type="match status" value="1"/>
</dbReference>
<dbReference type="FunFam" id="3.40.50.300:FF:000188">
    <property type="entry name" value="signal recognition particle receptor subunit alpha"/>
    <property type="match status" value="1"/>
</dbReference>
<evidence type="ECO:0000256" key="5">
    <source>
        <dbReference type="ARBA" id="ARBA00023134"/>
    </source>
</evidence>
<evidence type="ECO:0000256" key="1">
    <source>
        <dbReference type="ARBA" id="ARBA00004397"/>
    </source>
</evidence>
<evidence type="ECO:0000256" key="7">
    <source>
        <dbReference type="ARBA" id="ARBA00023170"/>
    </source>
</evidence>
<comment type="similarity">
    <text evidence="2">Belongs to the GTP-binding SRP family.</text>
</comment>
<dbReference type="SUPFAM" id="SSF47364">
    <property type="entry name" value="Domain of the SRP/SRP receptor G-proteins"/>
    <property type="match status" value="1"/>
</dbReference>
<dbReference type="GO" id="GO:0006614">
    <property type="term" value="P:SRP-dependent cotranslational protein targeting to membrane"/>
    <property type="evidence" value="ECO:0007669"/>
    <property type="project" value="InterPro"/>
</dbReference>
<feature type="compositionally biased region" description="Polar residues" evidence="8">
    <location>
        <begin position="199"/>
        <end position="210"/>
    </location>
</feature>
<evidence type="ECO:0000259" key="9">
    <source>
        <dbReference type="PROSITE" id="PS00300"/>
    </source>
</evidence>
<dbReference type="GO" id="GO:0003924">
    <property type="term" value="F:GTPase activity"/>
    <property type="evidence" value="ECO:0007669"/>
    <property type="project" value="InterPro"/>
</dbReference>
<dbReference type="Gene3D" id="3.30.450.60">
    <property type="match status" value="1"/>
</dbReference>
<evidence type="ECO:0000313" key="11">
    <source>
        <dbReference type="Proteomes" id="UP000001072"/>
    </source>
</evidence>
<keyword evidence="3" id="KW-0547">Nucleotide-binding</keyword>
<dbReference type="PANTHER" id="PTHR43134">
    <property type="entry name" value="SIGNAL RECOGNITION PARTICLE RECEPTOR SUBUNIT ALPHA"/>
    <property type="match status" value="1"/>
</dbReference>
<reference evidence="11" key="1">
    <citation type="journal article" date="2011" name="Proc. Natl. Acad. Sci. U.S.A.">
        <title>Obligate biotrophy features unraveled by the genomic analysis of rust fungi.</title>
        <authorList>
            <person name="Duplessis S."/>
            <person name="Cuomo C.A."/>
            <person name="Lin Y.-C."/>
            <person name="Aerts A."/>
            <person name="Tisserant E."/>
            <person name="Veneault-Fourrey C."/>
            <person name="Joly D.L."/>
            <person name="Hacquard S."/>
            <person name="Amselem J."/>
            <person name="Cantarel B.L."/>
            <person name="Chiu R."/>
            <person name="Coutinho P.M."/>
            <person name="Feau N."/>
            <person name="Field M."/>
            <person name="Frey P."/>
            <person name="Gelhaye E."/>
            <person name="Goldberg J."/>
            <person name="Grabherr M.G."/>
            <person name="Kodira C.D."/>
            <person name="Kohler A."/>
            <person name="Kuees U."/>
            <person name="Lindquist E.A."/>
            <person name="Lucas S.M."/>
            <person name="Mago R."/>
            <person name="Mauceli E."/>
            <person name="Morin E."/>
            <person name="Murat C."/>
            <person name="Pangilinan J.L."/>
            <person name="Park R."/>
            <person name="Pearson M."/>
            <person name="Quesneville H."/>
            <person name="Rouhier N."/>
            <person name="Sakthikumar S."/>
            <person name="Salamov A.A."/>
            <person name="Schmutz J."/>
            <person name="Selles B."/>
            <person name="Shapiro H."/>
            <person name="Tanguay P."/>
            <person name="Tuskan G.A."/>
            <person name="Henrissat B."/>
            <person name="Van de Peer Y."/>
            <person name="Rouze P."/>
            <person name="Ellis J.G."/>
            <person name="Dodds P.N."/>
            <person name="Schein J.E."/>
            <person name="Zhong S."/>
            <person name="Hamelin R.C."/>
            <person name="Grigoriev I.V."/>
            <person name="Szabo L.J."/>
            <person name="Martin F."/>
        </authorList>
    </citation>
    <scope>NUCLEOTIDE SEQUENCE [LARGE SCALE GENOMIC DNA]</scope>
    <source>
        <strain evidence="11">98AG31 / pathotype 3-4-7</strain>
    </source>
</reference>
<dbReference type="Gene3D" id="3.40.50.300">
    <property type="entry name" value="P-loop containing nucleotide triphosphate hydrolases"/>
    <property type="match status" value="1"/>
</dbReference>